<keyword evidence="3 7" id="KW-0812">Transmembrane</keyword>
<dbReference type="RefSeq" id="WP_231754144.1">
    <property type="nucleotide sequence ID" value="NZ_CP036271.1"/>
</dbReference>
<evidence type="ECO:0000256" key="1">
    <source>
        <dbReference type="ARBA" id="ARBA00004651"/>
    </source>
</evidence>
<evidence type="ECO:0000256" key="2">
    <source>
        <dbReference type="ARBA" id="ARBA00022475"/>
    </source>
</evidence>
<evidence type="ECO:0000313" key="9">
    <source>
        <dbReference type="Proteomes" id="UP000315700"/>
    </source>
</evidence>
<gene>
    <name evidence="8" type="ORF">Pan44_47960</name>
</gene>
<proteinExistence type="predicted"/>
<dbReference type="InterPro" id="IPR005171">
    <property type="entry name" value="Cyt_c_oxidase_su4_prok"/>
</dbReference>
<feature type="transmembrane region" description="Helical" evidence="7">
    <location>
        <begin position="82"/>
        <end position="103"/>
    </location>
</feature>
<name>A0A517SKU2_9PLAN</name>
<sequence length="144" mass="15789">MTTHEHTNTLAHVHDEMEHAQGHHHVNYLSVFIALCICTLLSIAFDIIHMPKAVTVALVLAVAVAKASFVLTYFMHLKFEGGWKYIILAPTAILAVGLMIALAPDIGLHYYTPDVPQLRALEEQGDHPHDHDTGKAVSDGAKAH</sequence>
<evidence type="ECO:0000256" key="5">
    <source>
        <dbReference type="ARBA" id="ARBA00023136"/>
    </source>
</evidence>
<reference evidence="8 9" key="1">
    <citation type="submission" date="2019-02" db="EMBL/GenBank/DDBJ databases">
        <title>Deep-cultivation of Planctomycetes and their phenomic and genomic characterization uncovers novel biology.</title>
        <authorList>
            <person name="Wiegand S."/>
            <person name="Jogler M."/>
            <person name="Boedeker C."/>
            <person name="Pinto D."/>
            <person name="Vollmers J."/>
            <person name="Rivas-Marin E."/>
            <person name="Kohn T."/>
            <person name="Peeters S.H."/>
            <person name="Heuer A."/>
            <person name="Rast P."/>
            <person name="Oberbeckmann S."/>
            <person name="Bunk B."/>
            <person name="Jeske O."/>
            <person name="Meyerdierks A."/>
            <person name="Storesund J.E."/>
            <person name="Kallscheuer N."/>
            <person name="Luecker S."/>
            <person name="Lage O.M."/>
            <person name="Pohl T."/>
            <person name="Merkel B.J."/>
            <person name="Hornburger P."/>
            <person name="Mueller R.-W."/>
            <person name="Bruemmer F."/>
            <person name="Labrenz M."/>
            <person name="Spormann A.M."/>
            <person name="Op den Camp H."/>
            <person name="Overmann J."/>
            <person name="Amann R."/>
            <person name="Jetten M.S.M."/>
            <person name="Mascher T."/>
            <person name="Medema M.H."/>
            <person name="Devos D.P."/>
            <person name="Kaster A.-K."/>
            <person name="Ovreas L."/>
            <person name="Rohde M."/>
            <person name="Galperin M.Y."/>
            <person name="Jogler C."/>
        </authorList>
    </citation>
    <scope>NUCLEOTIDE SEQUENCE [LARGE SCALE GENOMIC DNA]</scope>
    <source>
        <strain evidence="8 9">Pan44</strain>
    </source>
</reference>
<evidence type="ECO:0000256" key="3">
    <source>
        <dbReference type="ARBA" id="ARBA00022692"/>
    </source>
</evidence>
<evidence type="ECO:0000256" key="4">
    <source>
        <dbReference type="ARBA" id="ARBA00022989"/>
    </source>
</evidence>
<feature type="transmembrane region" description="Helical" evidence="7">
    <location>
        <begin position="55"/>
        <end position="76"/>
    </location>
</feature>
<feature type="region of interest" description="Disordered" evidence="6">
    <location>
        <begin position="124"/>
        <end position="144"/>
    </location>
</feature>
<evidence type="ECO:0000313" key="8">
    <source>
        <dbReference type="EMBL" id="QDT56736.1"/>
    </source>
</evidence>
<dbReference type="Pfam" id="PF03626">
    <property type="entry name" value="COX4_pro"/>
    <property type="match status" value="1"/>
</dbReference>
<evidence type="ECO:0000256" key="7">
    <source>
        <dbReference type="SAM" id="Phobius"/>
    </source>
</evidence>
<keyword evidence="9" id="KW-1185">Reference proteome</keyword>
<feature type="transmembrane region" description="Helical" evidence="7">
    <location>
        <begin position="26"/>
        <end position="48"/>
    </location>
</feature>
<protein>
    <submittedName>
        <fullName evidence="8">Prokaryotic Cytochrome C oxidase subunit IV</fullName>
    </submittedName>
</protein>
<dbReference type="AlphaFoldDB" id="A0A517SKU2"/>
<keyword evidence="4 7" id="KW-1133">Transmembrane helix</keyword>
<dbReference type="KEGG" id="ccos:Pan44_47960"/>
<dbReference type="InParanoid" id="A0A517SKU2"/>
<accession>A0A517SKU2</accession>
<keyword evidence="5 7" id="KW-0472">Membrane</keyword>
<dbReference type="Proteomes" id="UP000315700">
    <property type="component" value="Chromosome"/>
</dbReference>
<dbReference type="EMBL" id="CP036271">
    <property type="protein sequence ID" value="QDT56736.1"/>
    <property type="molecule type" value="Genomic_DNA"/>
</dbReference>
<feature type="compositionally biased region" description="Basic and acidic residues" evidence="6">
    <location>
        <begin position="124"/>
        <end position="134"/>
    </location>
</feature>
<comment type="subcellular location">
    <subcellularLocation>
        <location evidence="1">Cell membrane</location>
        <topology evidence="1">Multi-pass membrane protein</topology>
    </subcellularLocation>
</comment>
<dbReference type="GO" id="GO:0005886">
    <property type="term" value="C:plasma membrane"/>
    <property type="evidence" value="ECO:0007669"/>
    <property type="project" value="UniProtKB-SubCell"/>
</dbReference>
<organism evidence="8 9">
    <name type="scientific">Caulifigura coniformis</name>
    <dbReference type="NCBI Taxonomy" id="2527983"/>
    <lineage>
        <taxon>Bacteria</taxon>
        <taxon>Pseudomonadati</taxon>
        <taxon>Planctomycetota</taxon>
        <taxon>Planctomycetia</taxon>
        <taxon>Planctomycetales</taxon>
        <taxon>Planctomycetaceae</taxon>
        <taxon>Caulifigura</taxon>
    </lineage>
</organism>
<keyword evidence="2" id="KW-1003">Cell membrane</keyword>
<evidence type="ECO:0000256" key="6">
    <source>
        <dbReference type="SAM" id="MobiDB-lite"/>
    </source>
</evidence>